<evidence type="ECO:0000313" key="3">
    <source>
        <dbReference type="Proteomes" id="UP000000800"/>
    </source>
</evidence>
<accession>Q9PKY0</accession>
<feature type="transmembrane region" description="Helical" evidence="1">
    <location>
        <begin position="7"/>
        <end position="24"/>
    </location>
</feature>
<dbReference type="Pfam" id="PF00771">
    <property type="entry name" value="FHIPEP"/>
    <property type="match status" value="2"/>
</dbReference>
<feature type="transmembrane region" description="Helical" evidence="1">
    <location>
        <begin position="30"/>
        <end position="52"/>
    </location>
</feature>
<dbReference type="PANTHER" id="PTHR30161">
    <property type="entry name" value="FLAGELLAR EXPORT PROTEIN, MEMBRANE FLHA SUBUNIT-RELATED"/>
    <property type="match status" value="1"/>
</dbReference>
<gene>
    <name evidence="2" type="ordered locus">TC_0330</name>
</gene>
<protein>
    <submittedName>
        <fullName evidence="2">Protein export protein, FHIPEP family</fullName>
    </submittedName>
</protein>
<dbReference type="GO" id="GO:0009306">
    <property type="term" value="P:protein secretion"/>
    <property type="evidence" value="ECO:0007669"/>
    <property type="project" value="InterPro"/>
</dbReference>
<dbReference type="PATRIC" id="fig|243161.6.peg.359"/>
<dbReference type="PRINTS" id="PR00949">
    <property type="entry name" value="TYPE3IMAPROT"/>
</dbReference>
<dbReference type="OrthoDB" id="18989at2"/>
<dbReference type="Proteomes" id="UP000000800">
    <property type="component" value="Chromosome"/>
</dbReference>
<reference evidence="2 3" key="1">
    <citation type="journal article" date="2000" name="Nucleic Acids Res.">
        <title>Genome sequences of Chlamydia trachomatis MoPn and Chlamydia pneumoniae AR39.</title>
        <authorList>
            <person name="Read T.D."/>
            <person name="Brunham R.C."/>
            <person name="Shen C."/>
            <person name="Gill S.R."/>
            <person name="Heidelberg J.F."/>
            <person name="White O."/>
            <person name="Hickey E.K."/>
            <person name="Peterson J.D."/>
            <person name="Utterback T.R."/>
            <person name="Berry K.J."/>
            <person name="Bass S."/>
            <person name="Linher K.D."/>
            <person name="Weidman J.F."/>
            <person name="Khouri H.M."/>
            <person name="Craven B."/>
            <person name="Bowman C."/>
            <person name="Dodson R.J."/>
            <person name="Gwinn M.L."/>
            <person name="Nelson W.C."/>
            <person name="DeBoy R.T."/>
            <person name="Kolonay J.F."/>
            <person name="McClarty G."/>
            <person name="Salzberg S.L."/>
            <person name="Eisen J.A."/>
            <person name="Fraser C.M."/>
        </authorList>
    </citation>
    <scope>NUCLEOTIDE SEQUENCE [LARGE SCALE GENOMIC DNA]</scope>
    <source>
        <strain evidence="3">MoPn / Nigg</strain>
    </source>
</reference>
<dbReference type="eggNOG" id="COG1298">
    <property type="taxonomic scope" value="Bacteria"/>
</dbReference>
<keyword evidence="1" id="KW-0472">Membrane</keyword>
<organism evidence="2 3">
    <name type="scientific">Chlamydia muridarum (strain MoPn / Nigg)</name>
    <dbReference type="NCBI Taxonomy" id="243161"/>
    <lineage>
        <taxon>Bacteria</taxon>
        <taxon>Pseudomonadati</taxon>
        <taxon>Chlamydiota</taxon>
        <taxon>Chlamydiia</taxon>
        <taxon>Chlamydiales</taxon>
        <taxon>Chlamydiaceae</taxon>
        <taxon>Chlamydia/Chlamydophila group</taxon>
        <taxon>Chlamydia</taxon>
    </lineage>
</organism>
<dbReference type="InterPro" id="IPR042193">
    <property type="entry name" value="FHIPEP_3"/>
</dbReference>
<feature type="transmembrane region" description="Helical" evidence="1">
    <location>
        <begin position="96"/>
        <end position="122"/>
    </location>
</feature>
<dbReference type="PANTHER" id="PTHR30161:SF1">
    <property type="entry name" value="FLAGELLAR BIOSYNTHESIS PROTEIN FLHA-RELATED"/>
    <property type="match status" value="1"/>
</dbReference>
<keyword evidence="3" id="KW-1185">Reference proteome</keyword>
<dbReference type="EMBL" id="AE002160">
    <property type="protein sequence ID" value="AAF73547.1"/>
    <property type="molecule type" value="Genomic_DNA"/>
</dbReference>
<sequence>MNHIRGSSWKIVTIPICILFTLVIPLPRWIIDFGVCANLACSLSIIFWVFSLRSSASARIFPSLLLYLCLLRLGLNLASTRWILASGWASPLIFALGSFFSLGSIPVALTVCLLLFFINFLVITKGAERIAEVRARFSLESLPGKQMSLDADISAGRIGSSRASVKKNSLLEESDYFSAMEGVFRFVKGDAIMSWVLLGVNSLAALFLGRHVGVYNLWLTVLGDALVSQVPALLTSCSAATLIAKVGEKESLAQHLVEYYEQCRQSFLYIALILCGMAFIPGAPKALILGFSVLLLLGYKSPYSEESLLFQKERIELLLPNKGNENPVSLYRAARHQIYQELGVIFPEESVVRYVNNVSPRLVFSGQEISLTELSCSAMLKAMRKLAPETIGERFIARLIEEFQEQGGLSIEEIIPLKISENSLVFLLRALVKEQVSLHLFPKILEAIDLFGSQAKSSLELVESVRNYLGKQIGLSLWNRKDVLEVITVDSLVEQFVRDSQAKVFVDLNEKVVSQVKDLLREGEGNFRAIVTGSETRKELKRIVDPYFPDLLVLAHSELPEEMPITLLGAVSDEVLLS</sequence>
<evidence type="ECO:0000256" key="1">
    <source>
        <dbReference type="SAM" id="Phobius"/>
    </source>
</evidence>
<proteinExistence type="predicted"/>
<feature type="transmembrane region" description="Helical" evidence="1">
    <location>
        <begin position="64"/>
        <end position="84"/>
    </location>
</feature>
<dbReference type="GO" id="GO:0005886">
    <property type="term" value="C:plasma membrane"/>
    <property type="evidence" value="ECO:0007669"/>
    <property type="project" value="TreeGrafter"/>
</dbReference>
<dbReference type="NCBIfam" id="NF004571">
    <property type="entry name" value="PRK05910.1"/>
    <property type="match status" value="1"/>
</dbReference>
<keyword evidence="1" id="KW-0812">Transmembrane</keyword>
<name>Q9PKY0_CHLMU</name>
<dbReference type="InterPro" id="IPR042196">
    <property type="entry name" value="FHIPEP_4"/>
</dbReference>
<dbReference type="KEGG" id="cmu:TC_0330"/>
<evidence type="ECO:0000313" key="2">
    <source>
        <dbReference type="EMBL" id="AAF73547.1"/>
    </source>
</evidence>
<feature type="transmembrane region" description="Helical" evidence="1">
    <location>
        <begin position="267"/>
        <end position="299"/>
    </location>
</feature>
<dbReference type="HOGENOM" id="CLU_015346_3_0_0"/>
<dbReference type="GO" id="GO:0044780">
    <property type="term" value="P:bacterial-type flagellum assembly"/>
    <property type="evidence" value="ECO:0007669"/>
    <property type="project" value="TreeGrafter"/>
</dbReference>
<dbReference type="InterPro" id="IPR001712">
    <property type="entry name" value="T3SS_FHIPEP"/>
</dbReference>
<dbReference type="Gene3D" id="3.40.50.12790">
    <property type="entry name" value="FHIPEP family, domain 4"/>
    <property type="match status" value="1"/>
</dbReference>
<dbReference type="Gene3D" id="1.10.8.540">
    <property type="entry name" value="FHIPEP family, domain 3"/>
    <property type="match status" value="1"/>
</dbReference>
<feature type="transmembrane region" description="Helical" evidence="1">
    <location>
        <begin position="225"/>
        <end position="246"/>
    </location>
</feature>
<keyword evidence="1" id="KW-1133">Transmembrane helix</keyword>
<feature type="transmembrane region" description="Helical" evidence="1">
    <location>
        <begin position="192"/>
        <end position="213"/>
    </location>
</feature>
<dbReference type="AlphaFoldDB" id="Q9PKY0"/>